<feature type="transmembrane region" description="Helical" evidence="2">
    <location>
        <begin position="305"/>
        <end position="328"/>
    </location>
</feature>
<feature type="transmembrane region" description="Helical" evidence="2">
    <location>
        <begin position="79"/>
        <end position="99"/>
    </location>
</feature>
<dbReference type="InterPro" id="IPR011701">
    <property type="entry name" value="MFS"/>
</dbReference>
<protein>
    <submittedName>
        <fullName evidence="3">MFS transporter</fullName>
    </submittedName>
</protein>
<name>A0ABS7QS48_9ACTN</name>
<evidence type="ECO:0000313" key="3">
    <source>
        <dbReference type="EMBL" id="MBY8886013.1"/>
    </source>
</evidence>
<feature type="transmembrane region" description="Helical" evidence="2">
    <location>
        <begin position="253"/>
        <end position="270"/>
    </location>
</feature>
<accession>A0ABS7QS48</accession>
<evidence type="ECO:0000256" key="1">
    <source>
        <dbReference type="SAM" id="MobiDB-lite"/>
    </source>
</evidence>
<dbReference type="PANTHER" id="PTHR23542">
    <property type="match status" value="1"/>
</dbReference>
<feature type="compositionally biased region" description="Low complexity" evidence="1">
    <location>
        <begin position="401"/>
        <end position="411"/>
    </location>
</feature>
<dbReference type="Gene3D" id="1.20.1250.20">
    <property type="entry name" value="MFS general substrate transporter like domains"/>
    <property type="match status" value="1"/>
</dbReference>
<dbReference type="InterPro" id="IPR036259">
    <property type="entry name" value="MFS_trans_sf"/>
</dbReference>
<feature type="transmembrane region" description="Helical" evidence="2">
    <location>
        <begin position="282"/>
        <end position="299"/>
    </location>
</feature>
<sequence length="425" mass="41783">MREPVGLRAVLDVTGPWLPLISFLARLPAGLCPTGTLVMVTSLGGIRRAGLVAGCLWAGQAAGGPFIGRLADRRGQRPVLLTASLLNATATAALVASALGSRPTAVQAVCATVAGLTVPQVGPLSRSRWVGLVRGRPDAPALAARAVSLDTTLDEVGFMVGPALVGVLALLVGPAAGVGCAAVLMLVFGTAFALHPTAPPGAPAAPDRTEPLLSPSLIALCGIAVSQGCLWGATNAGINALAHGPGEQGVAGLVWSAMAVTSTLAGLAVTVRSRGPATARQLRTAVACEAVLTCSLLWVRGFAGATAAVAAIGCAVAPLLIAVFGLAARTAPAARMGEAMTLLGSGLIAGQGMAAMAAGQVASAHGPGWAFGLACAAGACASAAAFGFVRTGVRRPVAVDPTTTGPTTTDPLIPPQRAAPSEGGT</sequence>
<keyword evidence="4" id="KW-1185">Reference proteome</keyword>
<dbReference type="PANTHER" id="PTHR23542:SF1">
    <property type="entry name" value="MAJOR FACILITATOR SUPERFAMILY (MFS) PROFILE DOMAIN-CONTAINING PROTEIN"/>
    <property type="match status" value="1"/>
</dbReference>
<feature type="transmembrane region" description="Helical" evidence="2">
    <location>
        <begin position="340"/>
        <end position="362"/>
    </location>
</feature>
<keyword evidence="2" id="KW-0472">Membrane</keyword>
<organism evidence="3 4">
    <name type="scientific">Streptantibioticus parmotrematis</name>
    <dbReference type="NCBI Taxonomy" id="2873249"/>
    <lineage>
        <taxon>Bacteria</taxon>
        <taxon>Bacillati</taxon>
        <taxon>Actinomycetota</taxon>
        <taxon>Actinomycetes</taxon>
        <taxon>Kitasatosporales</taxon>
        <taxon>Streptomycetaceae</taxon>
        <taxon>Streptantibioticus</taxon>
    </lineage>
</organism>
<dbReference type="EMBL" id="JAINVZ010000008">
    <property type="protein sequence ID" value="MBY8886013.1"/>
    <property type="molecule type" value="Genomic_DNA"/>
</dbReference>
<feature type="transmembrane region" description="Helical" evidence="2">
    <location>
        <begin position="368"/>
        <end position="389"/>
    </location>
</feature>
<evidence type="ECO:0000313" key="4">
    <source>
        <dbReference type="Proteomes" id="UP001198565"/>
    </source>
</evidence>
<feature type="transmembrane region" description="Helical" evidence="2">
    <location>
        <begin position="212"/>
        <end position="233"/>
    </location>
</feature>
<dbReference type="Proteomes" id="UP001198565">
    <property type="component" value="Unassembled WGS sequence"/>
</dbReference>
<feature type="region of interest" description="Disordered" evidence="1">
    <location>
        <begin position="397"/>
        <end position="425"/>
    </location>
</feature>
<proteinExistence type="predicted"/>
<dbReference type="RefSeq" id="WP_222977834.1">
    <property type="nucleotide sequence ID" value="NZ_JAINVZ010000008.1"/>
</dbReference>
<dbReference type="SUPFAM" id="SSF103473">
    <property type="entry name" value="MFS general substrate transporter"/>
    <property type="match status" value="1"/>
</dbReference>
<keyword evidence="2" id="KW-0812">Transmembrane</keyword>
<gene>
    <name evidence="3" type="ORF">K7472_14265</name>
</gene>
<reference evidence="3 4" key="1">
    <citation type="submission" date="2021-08" db="EMBL/GenBank/DDBJ databases">
        <title>Streptomyces sp. PTM05 isolated from lichen.</title>
        <authorList>
            <person name="Somphong A."/>
            <person name="Phongsopitanun W."/>
            <person name="Tanasupawat S."/>
        </authorList>
    </citation>
    <scope>NUCLEOTIDE SEQUENCE [LARGE SCALE GENOMIC DNA]</scope>
    <source>
        <strain evidence="3 4">Ptm05</strain>
    </source>
</reference>
<feature type="transmembrane region" description="Helical" evidence="2">
    <location>
        <begin position="163"/>
        <end position="192"/>
    </location>
</feature>
<dbReference type="Pfam" id="PF07690">
    <property type="entry name" value="MFS_1"/>
    <property type="match status" value="1"/>
</dbReference>
<evidence type="ECO:0000256" key="2">
    <source>
        <dbReference type="SAM" id="Phobius"/>
    </source>
</evidence>
<keyword evidence="2" id="KW-1133">Transmembrane helix</keyword>
<comment type="caution">
    <text evidence="3">The sequence shown here is derived from an EMBL/GenBank/DDBJ whole genome shotgun (WGS) entry which is preliminary data.</text>
</comment>